<dbReference type="PANTHER" id="PTHR43022:SF1">
    <property type="entry name" value="PROTEIN SMF"/>
    <property type="match status" value="1"/>
</dbReference>
<keyword evidence="5" id="KW-1185">Reference proteome</keyword>
<organism evidence="4 6">
    <name type="scientific">Xiamenia xianingshaonis</name>
    <dbReference type="NCBI Taxonomy" id="2682776"/>
    <lineage>
        <taxon>Bacteria</taxon>
        <taxon>Bacillati</taxon>
        <taxon>Actinomycetota</taxon>
        <taxon>Coriobacteriia</taxon>
        <taxon>Eggerthellales</taxon>
        <taxon>Eggerthellaceae</taxon>
        <taxon>Xiamenia</taxon>
    </lineage>
</organism>
<evidence type="ECO:0000313" key="5">
    <source>
        <dbReference type="Proteomes" id="UP000636394"/>
    </source>
</evidence>
<dbReference type="Gene3D" id="3.40.50.450">
    <property type="match status" value="1"/>
</dbReference>
<evidence type="ECO:0000313" key="4">
    <source>
        <dbReference type="EMBL" id="QTU85045.1"/>
    </source>
</evidence>
<protein>
    <submittedName>
        <fullName evidence="4">DNA-protecting protein DprA</fullName>
    </submittedName>
</protein>
<evidence type="ECO:0000259" key="2">
    <source>
        <dbReference type="Pfam" id="PF02481"/>
    </source>
</evidence>
<dbReference type="Proteomes" id="UP000671910">
    <property type="component" value="Chromosome"/>
</dbReference>
<dbReference type="AlphaFoldDB" id="A0A9E6SV01"/>
<feature type="domain" description="Smf/DprA SLOG" evidence="2">
    <location>
        <begin position="20"/>
        <end position="216"/>
    </location>
</feature>
<name>A0A9E6SV01_9ACTN</name>
<accession>A0A9E6SV01</accession>
<dbReference type="InterPro" id="IPR003488">
    <property type="entry name" value="DprA"/>
</dbReference>
<reference evidence="3 5" key="1">
    <citation type="submission" date="2019-11" db="EMBL/GenBank/DDBJ databases">
        <title>Eggerthellaceae novel genus isolated from the rectal contents of marmort.</title>
        <authorList>
            <person name="Zhang G."/>
        </authorList>
    </citation>
    <scope>NUCLEOTIDE SEQUENCE [LARGE SCALE GENOMIC DNA]</scope>
    <source>
        <strain evidence="5">zg-886</strain>
        <strain evidence="3">Zg-886</strain>
    </source>
</reference>
<gene>
    <name evidence="3" type="ORF">GMI68_02615</name>
    <name evidence="4" type="ORF">J7S26_03835</name>
</gene>
<comment type="similarity">
    <text evidence="1">Belongs to the DprA/Smf family.</text>
</comment>
<dbReference type="SUPFAM" id="SSF102405">
    <property type="entry name" value="MCP/YpsA-like"/>
    <property type="match status" value="1"/>
</dbReference>
<evidence type="ECO:0000313" key="3">
    <source>
        <dbReference type="EMBL" id="NHM13674.1"/>
    </source>
</evidence>
<dbReference type="InterPro" id="IPR057666">
    <property type="entry name" value="DrpA_SLOG"/>
</dbReference>
<dbReference type="GO" id="GO:0009294">
    <property type="term" value="P:DNA-mediated transformation"/>
    <property type="evidence" value="ECO:0007669"/>
    <property type="project" value="InterPro"/>
</dbReference>
<dbReference type="EMBL" id="CP072829">
    <property type="protein sequence ID" value="QTU85045.1"/>
    <property type="molecule type" value="Genomic_DNA"/>
</dbReference>
<dbReference type="Pfam" id="PF02481">
    <property type="entry name" value="DNA_processg_A"/>
    <property type="match status" value="1"/>
</dbReference>
<evidence type="ECO:0000256" key="1">
    <source>
        <dbReference type="ARBA" id="ARBA00006525"/>
    </source>
</evidence>
<dbReference type="KEGG" id="ebz:J7S26_03835"/>
<reference evidence="4" key="2">
    <citation type="submission" date="2021-04" db="EMBL/GenBank/DDBJ databases">
        <title>Novel species in family Eggerthellaceae.</title>
        <authorList>
            <person name="Zhang G."/>
        </authorList>
    </citation>
    <scope>NUCLEOTIDE SEQUENCE</scope>
    <source>
        <strain evidence="4">Zg-886</strain>
    </source>
</reference>
<sequence>MTDIARDLKIRGPRFEVQRGSSRYPKALLRLAHPPEVLFGIGSVEALREGVAVIGARKATSYGIGCASRFARLAARRGLVVVSGGARGCDAAAHRAALEEGAPTIVFFGGGCDEVYPKEHLPLFQDVVDQGGVVVSEQPWDCPPLPYMFRERNRLIAAMGRCVLVVEAGLPSGTFSTADEALAIGRDVLAVPGAITAKTSAGANRLISQGAVPIVDDEGFEDVLDALFGAPPTRPAAGEAAGLFPAGNPVAAALSAGPRTLEELRDLAASCCGAIDPSTWLLQAVAQGELEGWCVRQPDGRFGLRG</sequence>
<evidence type="ECO:0000313" key="6">
    <source>
        <dbReference type="Proteomes" id="UP000671910"/>
    </source>
</evidence>
<dbReference type="PANTHER" id="PTHR43022">
    <property type="entry name" value="PROTEIN SMF"/>
    <property type="match status" value="1"/>
</dbReference>
<dbReference type="RefSeq" id="WP_166338681.1">
    <property type="nucleotide sequence ID" value="NZ_CP072829.1"/>
</dbReference>
<proteinExistence type="inferred from homology"/>
<dbReference type="Proteomes" id="UP000636394">
    <property type="component" value="Unassembled WGS sequence"/>
</dbReference>
<dbReference type="EMBL" id="WPCR01000003">
    <property type="protein sequence ID" value="NHM13674.1"/>
    <property type="molecule type" value="Genomic_DNA"/>
</dbReference>